<dbReference type="Gene3D" id="3.40.30.10">
    <property type="entry name" value="Glutaredoxin"/>
    <property type="match status" value="1"/>
</dbReference>
<dbReference type="PANTHER" id="PTHR10438:SF468">
    <property type="entry name" value="THIOREDOXIN-1-RELATED"/>
    <property type="match status" value="1"/>
</dbReference>
<evidence type="ECO:0000256" key="2">
    <source>
        <dbReference type="ARBA" id="ARBA00038353"/>
    </source>
</evidence>
<dbReference type="PROSITE" id="PS51352">
    <property type="entry name" value="THIOREDOXIN_2"/>
    <property type="match status" value="1"/>
</dbReference>
<comment type="similarity">
    <text evidence="2">Belongs to the thioredoxin family. Plant H-type subfamily.</text>
</comment>
<feature type="domain" description="Thioredoxin" evidence="6">
    <location>
        <begin position="1"/>
        <end position="104"/>
    </location>
</feature>
<feature type="disulfide bond" description="Redox-active" evidence="5">
    <location>
        <begin position="33"/>
        <end position="36"/>
    </location>
</feature>
<feature type="site" description="Contributes to redox potential value" evidence="4">
    <location>
        <position position="34"/>
    </location>
</feature>
<dbReference type="PIRSF" id="PIRSF000077">
    <property type="entry name" value="Thioredoxin"/>
    <property type="match status" value="1"/>
</dbReference>
<dbReference type="EMBL" id="Z33053">
    <property type="protein sequence ID" value="CAA83726.1"/>
    <property type="molecule type" value="Genomic_DNA"/>
</dbReference>
<accession>Q48985</accession>
<reference evidence="7" key="1">
    <citation type="journal article" date="1995" name="Mol. Microbiol.">
        <title>Exploring the Mycoplasma capricolum genome: a minimal cell reveals its physiology.</title>
        <authorList>
            <person name="Bork P."/>
            <person name="Ouzounis C."/>
            <person name="Casari G."/>
            <person name="Schneider R."/>
            <person name="Sander C."/>
            <person name="Dolan M."/>
            <person name="Gilbert W."/>
            <person name="Gillevet P.M."/>
        </authorList>
    </citation>
    <scope>NUCLEOTIDE SEQUENCE</scope>
    <source>
        <strain evidence="7">ATCC 27343</strain>
    </source>
</reference>
<sequence length="104" mass="11825">FIMADIIKITSKEQFDKEIKEGKVLVDFNATWCGPCKMLAPILHDFAKKVDGVKFLDVDVDLNRQVAEEFKIMSIPTLITFENGNQKNKHIGFATPDQLKNLID</sequence>
<evidence type="ECO:0000256" key="5">
    <source>
        <dbReference type="PIRSR" id="PIRSR000077-4"/>
    </source>
</evidence>
<dbReference type="InterPro" id="IPR050620">
    <property type="entry name" value="Thioredoxin_H-type-like"/>
</dbReference>
<feature type="site" description="Deprotonates C-terminal active site Cys" evidence="4">
    <location>
        <position position="27"/>
    </location>
</feature>
<proteinExistence type="inferred from homology"/>
<keyword evidence="1 5" id="KW-1015">Disulfide bond</keyword>
<evidence type="ECO:0000256" key="3">
    <source>
        <dbReference type="NCBIfam" id="TIGR01068"/>
    </source>
</evidence>
<keyword evidence="5" id="KW-0676">Redox-active center</keyword>
<dbReference type="GO" id="GO:0015035">
    <property type="term" value="F:protein-disulfide reductase activity"/>
    <property type="evidence" value="ECO:0007669"/>
    <property type="project" value="UniProtKB-UniRule"/>
</dbReference>
<protein>
    <recommendedName>
        <fullName evidence="3">Thioredoxin</fullName>
    </recommendedName>
</protein>
<dbReference type="PANTHER" id="PTHR10438">
    <property type="entry name" value="THIOREDOXIN"/>
    <property type="match status" value="1"/>
</dbReference>
<feature type="site" description="Contributes to redox potential value" evidence="4">
    <location>
        <position position="35"/>
    </location>
</feature>
<feature type="active site" description="Nucleophile" evidence="4">
    <location>
        <position position="33"/>
    </location>
</feature>
<organism evidence="7">
    <name type="scientific">Mycoplasma capricolum</name>
    <dbReference type="NCBI Taxonomy" id="2095"/>
    <lineage>
        <taxon>Bacteria</taxon>
        <taxon>Bacillati</taxon>
        <taxon>Mycoplasmatota</taxon>
        <taxon>Mollicutes</taxon>
        <taxon>Mycoplasmataceae</taxon>
        <taxon>Mycoplasma</taxon>
    </lineage>
</organism>
<evidence type="ECO:0000256" key="4">
    <source>
        <dbReference type="PIRSR" id="PIRSR000077-1"/>
    </source>
</evidence>
<dbReference type="InterPro" id="IPR005746">
    <property type="entry name" value="Thioredoxin"/>
</dbReference>
<evidence type="ECO:0000313" key="7">
    <source>
        <dbReference type="EMBL" id="CAA83726.1"/>
    </source>
</evidence>
<feature type="active site" description="Nucleophile" evidence="4">
    <location>
        <position position="36"/>
    </location>
</feature>
<evidence type="ECO:0000259" key="6">
    <source>
        <dbReference type="PROSITE" id="PS51352"/>
    </source>
</evidence>
<dbReference type="NCBIfam" id="TIGR01068">
    <property type="entry name" value="thioredoxin"/>
    <property type="match status" value="1"/>
</dbReference>
<dbReference type="SUPFAM" id="SSF52833">
    <property type="entry name" value="Thioredoxin-like"/>
    <property type="match status" value="1"/>
</dbReference>
<dbReference type="InterPro" id="IPR036249">
    <property type="entry name" value="Thioredoxin-like_sf"/>
</dbReference>
<dbReference type="CDD" id="cd02947">
    <property type="entry name" value="TRX_family"/>
    <property type="match status" value="1"/>
</dbReference>
<name>Q48985_MYCCA</name>
<dbReference type="PRINTS" id="PR00421">
    <property type="entry name" value="THIOREDOXIN"/>
</dbReference>
<feature type="non-terminal residue" evidence="7">
    <location>
        <position position="1"/>
    </location>
</feature>
<dbReference type="PIR" id="S77780">
    <property type="entry name" value="S77780"/>
</dbReference>
<dbReference type="AlphaFoldDB" id="Q48985"/>
<dbReference type="InterPro" id="IPR013766">
    <property type="entry name" value="Thioredoxin_domain"/>
</dbReference>
<evidence type="ECO:0000256" key="1">
    <source>
        <dbReference type="ARBA" id="ARBA00023157"/>
    </source>
</evidence>
<dbReference type="Pfam" id="PF00085">
    <property type="entry name" value="Thioredoxin"/>
    <property type="match status" value="1"/>
</dbReference>